<evidence type="ECO:0000313" key="21">
    <source>
        <dbReference type="Ensembl" id="ENSTMTP00000003869.1"/>
    </source>
</evidence>
<protein>
    <recommendedName>
        <fullName evidence="4">Atypical kinase COQ8A, mitochondrial</fullName>
    </recommendedName>
    <alternativeName>
        <fullName evidence="16">Chaperone activity of bc1 complex-like</fullName>
    </alternativeName>
    <alternativeName>
        <fullName evidence="17">Coenzyme Q protein 8A</fullName>
    </alternativeName>
    <alternativeName>
        <fullName evidence="15">aarF domain-containing protein kinase 3</fullName>
    </alternativeName>
</protein>
<keyword evidence="22" id="KW-1185">Reference proteome</keyword>
<dbReference type="InParanoid" id="A0A674I7S0"/>
<keyword evidence="14" id="KW-0472">Membrane</keyword>
<evidence type="ECO:0000259" key="20">
    <source>
        <dbReference type="Pfam" id="PF03109"/>
    </source>
</evidence>
<evidence type="ECO:0000256" key="8">
    <source>
        <dbReference type="ARBA" id="ARBA00022741"/>
    </source>
</evidence>
<evidence type="ECO:0000256" key="3">
    <source>
        <dbReference type="ARBA" id="ARBA00009670"/>
    </source>
</evidence>
<feature type="compositionally biased region" description="Gly residues" evidence="19">
    <location>
        <begin position="26"/>
        <end position="40"/>
    </location>
</feature>
<evidence type="ECO:0000256" key="1">
    <source>
        <dbReference type="ARBA" id="ARBA00004304"/>
    </source>
</evidence>
<dbReference type="GO" id="GO:0006744">
    <property type="term" value="P:ubiquinone biosynthetic process"/>
    <property type="evidence" value="ECO:0007669"/>
    <property type="project" value="UniProtKB-UniPathway"/>
</dbReference>
<keyword evidence="11" id="KW-0809">Transit peptide</keyword>
<evidence type="ECO:0000256" key="4">
    <source>
        <dbReference type="ARBA" id="ARBA00018535"/>
    </source>
</evidence>
<comment type="pathway">
    <text evidence="2">Cofactor biosynthesis; ubiquinone biosynthesis.</text>
</comment>
<keyword evidence="6" id="KW-0831">Ubiquinone biosynthesis</keyword>
<evidence type="ECO:0000256" key="18">
    <source>
        <dbReference type="ARBA" id="ARBA00058956"/>
    </source>
</evidence>
<dbReference type="AlphaFoldDB" id="A0A674I7S0"/>
<evidence type="ECO:0000313" key="22">
    <source>
        <dbReference type="Proteomes" id="UP000472274"/>
    </source>
</evidence>
<name>A0A674I7S0_9SAUR</name>
<dbReference type="SUPFAM" id="SSF56112">
    <property type="entry name" value="Protein kinase-like (PK-like)"/>
    <property type="match status" value="1"/>
</dbReference>
<dbReference type="GO" id="GO:0016301">
    <property type="term" value="F:kinase activity"/>
    <property type="evidence" value="ECO:0007669"/>
    <property type="project" value="UniProtKB-KW"/>
</dbReference>
<evidence type="ECO:0000256" key="15">
    <source>
        <dbReference type="ARBA" id="ARBA00031775"/>
    </source>
</evidence>
<keyword evidence="9" id="KW-0418">Kinase</keyword>
<evidence type="ECO:0000256" key="19">
    <source>
        <dbReference type="SAM" id="MobiDB-lite"/>
    </source>
</evidence>
<comment type="function">
    <text evidence="18">Atypical kinase involved in the biosynthesis of coenzyme Q, also named ubiquinone, an essential lipid-soluble electron transporter for aerobic cellular respiration. Its substrate specificity is still unclear: may act as a protein kinase that mediates phosphorylation of COQ3. According to other reports, acts as a small molecule kinase, possibly a lipid kinase that phosphorylates a prenyl lipid in the ubiquinone biosynthesis pathway, as suggested by its ability to bind coenzyme Q lipid intermediates. However, the small molecule kinase activity was not confirmed by another publication. Shows an unusual selectivity for binding ADP over ATP.</text>
</comment>
<organism evidence="21 22">
    <name type="scientific">Terrapene triunguis</name>
    <name type="common">Three-toed box turtle</name>
    <dbReference type="NCBI Taxonomy" id="2587831"/>
    <lineage>
        <taxon>Eukaryota</taxon>
        <taxon>Metazoa</taxon>
        <taxon>Chordata</taxon>
        <taxon>Craniata</taxon>
        <taxon>Vertebrata</taxon>
        <taxon>Euteleostomi</taxon>
        <taxon>Archelosauria</taxon>
        <taxon>Testudinata</taxon>
        <taxon>Testudines</taxon>
        <taxon>Cryptodira</taxon>
        <taxon>Durocryptodira</taxon>
        <taxon>Testudinoidea</taxon>
        <taxon>Emydidae</taxon>
        <taxon>Terrapene</taxon>
    </lineage>
</organism>
<proteinExistence type="inferred from homology"/>
<dbReference type="Proteomes" id="UP000472274">
    <property type="component" value="Unplaced"/>
</dbReference>
<feature type="region of interest" description="Disordered" evidence="19">
    <location>
        <begin position="1"/>
        <end position="84"/>
    </location>
</feature>
<evidence type="ECO:0000256" key="11">
    <source>
        <dbReference type="ARBA" id="ARBA00022946"/>
    </source>
</evidence>
<comment type="similarity">
    <text evidence="3">Belongs to the protein kinase superfamily. ADCK protein kinase family.</text>
</comment>
<accession>A0A674I7S0</accession>
<evidence type="ECO:0000256" key="7">
    <source>
        <dbReference type="ARBA" id="ARBA00022692"/>
    </source>
</evidence>
<evidence type="ECO:0000256" key="5">
    <source>
        <dbReference type="ARBA" id="ARBA00022679"/>
    </source>
</evidence>
<reference evidence="21" key="1">
    <citation type="submission" date="2025-08" db="UniProtKB">
        <authorList>
            <consortium name="Ensembl"/>
        </authorList>
    </citation>
    <scope>IDENTIFICATION</scope>
</reference>
<dbReference type="UniPathway" id="UPA00232"/>
<dbReference type="PANTHER" id="PTHR43851">
    <property type="match status" value="1"/>
</dbReference>
<keyword evidence="13" id="KW-0496">Mitochondrion</keyword>
<evidence type="ECO:0000256" key="12">
    <source>
        <dbReference type="ARBA" id="ARBA00022989"/>
    </source>
</evidence>
<keyword evidence="12" id="KW-1133">Transmembrane helix</keyword>
<keyword evidence="5" id="KW-0808">Transferase</keyword>
<keyword evidence="8" id="KW-0547">Nucleotide-binding</keyword>
<dbReference type="InterPro" id="IPR034646">
    <property type="entry name" value="ADCK3_dom"/>
</dbReference>
<evidence type="ECO:0000256" key="14">
    <source>
        <dbReference type="ARBA" id="ARBA00023136"/>
    </source>
</evidence>
<dbReference type="CDD" id="cd13970">
    <property type="entry name" value="ABC1_ADCK3"/>
    <property type="match status" value="1"/>
</dbReference>
<dbReference type="Ensembl" id="ENSTMTT00000004005.1">
    <property type="protein sequence ID" value="ENSTMTP00000003869.1"/>
    <property type="gene ID" value="ENSTMTG00000002834.1"/>
</dbReference>
<comment type="subcellular location">
    <subcellularLocation>
        <location evidence="1">Mitochondrion membrane</location>
        <topology evidence="1">Single-pass membrane protein</topology>
    </subcellularLocation>
</comment>
<dbReference type="InterPro" id="IPR011009">
    <property type="entry name" value="Kinase-like_dom_sf"/>
</dbReference>
<feature type="domain" description="ABC1 atypical kinase-like" evidence="20">
    <location>
        <begin position="329"/>
        <end position="568"/>
    </location>
</feature>
<dbReference type="GO" id="GO:0031966">
    <property type="term" value="C:mitochondrial membrane"/>
    <property type="evidence" value="ECO:0007669"/>
    <property type="project" value="UniProtKB-SubCell"/>
</dbReference>
<evidence type="ECO:0000256" key="6">
    <source>
        <dbReference type="ARBA" id="ARBA00022688"/>
    </source>
</evidence>
<feature type="compositionally biased region" description="Basic and acidic residues" evidence="19">
    <location>
        <begin position="106"/>
        <end position="116"/>
    </location>
</feature>
<evidence type="ECO:0000256" key="13">
    <source>
        <dbReference type="ARBA" id="ARBA00023128"/>
    </source>
</evidence>
<feature type="compositionally biased region" description="Basic and acidic residues" evidence="19">
    <location>
        <begin position="41"/>
        <end position="51"/>
    </location>
</feature>
<keyword evidence="10" id="KW-0067">ATP-binding</keyword>
<evidence type="ECO:0000256" key="9">
    <source>
        <dbReference type="ARBA" id="ARBA00022777"/>
    </source>
</evidence>
<keyword evidence="7" id="KW-0812">Transmembrane</keyword>
<feature type="region of interest" description="Disordered" evidence="19">
    <location>
        <begin position="105"/>
        <end position="131"/>
    </location>
</feature>
<evidence type="ECO:0000256" key="2">
    <source>
        <dbReference type="ARBA" id="ARBA00004749"/>
    </source>
</evidence>
<dbReference type="GO" id="GO:0005524">
    <property type="term" value="F:ATP binding"/>
    <property type="evidence" value="ECO:0007669"/>
    <property type="project" value="UniProtKB-KW"/>
</dbReference>
<reference evidence="21" key="2">
    <citation type="submission" date="2025-09" db="UniProtKB">
        <authorList>
            <consortium name="Ensembl"/>
        </authorList>
    </citation>
    <scope>IDENTIFICATION</scope>
</reference>
<evidence type="ECO:0000256" key="10">
    <source>
        <dbReference type="ARBA" id="ARBA00022840"/>
    </source>
</evidence>
<gene>
    <name evidence="21" type="primary">LOC112102323</name>
</gene>
<evidence type="ECO:0000256" key="16">
    <source>
        <dbReference type="ARBA" id="ARBA00032726"/>
    </source>
</evidence>
<dbReference type="Pfam" id="PF03109">
    <property type="entry name" value="ABC1"/>
    <property type="match status" value="1"/>
</dbReference>
<dbReference type="PANTHER" id="PTHR43851:SF1">
    <property type="entry name" value="ATYPICAL KINASE COQ8A, MITOCHONDRIAL"/>
    <property type="match status" value="1"/>
</dbReference>
<sequence>MGRPERQSKKKTPPKTHQGSVRRSTGAGGPASGGGGGGAGGREREGGRPELQRGAATGPLPPRPAPPAACREGSAPVGGEGRMRTALPGLLQGAPILRAAAPYRAAEAEQKKEKKTQPCRPRIGRNAASFNLPPQAPACSAGAWSRSDWTITPGVIPKSFASPRPARPGYWSPVLGQGAGALLWTPQLDHILSLFLVHSMGPWRLYHQNSPAVGRLTAEDVQKARDTKVPPIRPYRHMLSDKSCERKVPATRLGRLANFGGKKHPAHALISESEPSPSSSGALLSEANAERIVRTLCKVRGAALKLGQMLSIQDDALINPALQKIFERVRHSADFMPTKQMMGVLHSELGPDWRRRLAWFEERPFAAASIGQVHLAQLLDGRNVAMKIQYPGIAQSINSDVRNLISLLSLSNALPEGLFPEHAIEVMSRELALECDYKREAACATRFQQLLQGDPVFYVPSVISELSTQRVLTTELVPGFPLDQAQGLDQETRNMICSSILDLCVRELFHFRYMQTDPNWSNFFYDPHSGKVALLDFGATRSFDKAFTDQYIEIIKAAAEGDRAGVLQGSIALRFLTGYETQAMKDAHVDAVMILGEAFAADGPFNFGAQNTTHRIHTLLPIMLQHRLTPPPEETYSLHRKMAGSFLICARLGARIPCRPIFHCRMNLSGLD</sequence>
<dbReference type="InterPro" id="IPR004147">
    <property type="entry name" value="ABC1_dom"/>
</dbReference>
<dbReference type="InterPro" id="IPR051409">
    <property type="entry name" value="Atypical_kinase_ADCK"/>
</dbReference>
<evidence type="ECO:0000256" key="17">
    <source>
        <dbReference type="ARBA" id="ARBA00033204"/>
    </source>
</evidence>
<dbReference type="GeneTree" id="ENSGT00940000156810"/>